<feature type="compositionally biased region" description="Basic and acidic residues" evidence="1">
    <location>
        <begin position="47"/>
        <end position="66"/>
    </location>
</feature>
<dbReference type="EMBL" id="ODYU01004485">
    <property type="protein sequence ID" value="SOQ44410.1"/>
    <property type="molecule type" value="Genomic_DNA"/>
</dbReference>
<reference evidence="2" key="1">
    <citation type="submission" date="2016-07" db="EMBL/GenBank/DDBJ databases">
        <authorList>
            <person name="Bretaudeau A."/>
        </authorList>
    </citation>
    <scope>NUCLEOTIDE SEQUENCE</scope>
    <source>
        <strain evidence="2">Rice</strain>
        <tissue evidence="2">Whole body</tissue>
    </source>
</reference>
<organism evidence="2">
    <name type="scientific">Spodoptera frugiperda</name>
    <name type="common">Fall armyworm</name>
    <dbReference type="NCBI Taxonomy" id="7108"/>
    <lineage>
        <taxon>Eukaryota</taxon>
        <taxon>Metazoa</taxon>
        <taxon>Ecdysozoa</taxon>
        <taxon>Arthropoda</taxon>
        <taxon>Hexapoda</taxon>
        <taxon>Insecta</taxon>
        <taxon>Pterygota</taxon>
        <taxon>Neoptera</taxon>
        <taxon>Endopterygota</taxon>
        <taxon>Lepidoptera</taxon>
        <taxon>Glossata</taxon>
        <taxon>Ditrysia</taxon>
        <taxon>Noctuoidea</taxon>
        <taxon>Noctuidae</taxon>
        <taxon>Amphipyrinae</taxon>
        <taxon>Spodoptera</taxon>
    </lineage>
</organism>
<sequence length="76" mass="8952">MTLSRPRGPNVCRRRAEIQRRGLRKRSFASSGCHRADDDNGVLQSENRYKQINEKTDHQGYERDMWDSPGQAWHTH</sequence>
<proteinExistence type="predicted"/>
<name>A0A2H1VUB5_SPOFR</name>
<dbReference type="AlphaFoldDB" id="A0A2H1VUB5"/>
<protein>
    <submittedName>
        <fullName evidence="2">SFRICE_015721</fullName>
    </submittedName>
</protein>
<accession>A0A2H1VUB5</accession>
<evidence type="ECO:0000313" key="2">
    <source>
        <dbReference type="EMBL" id="SOQ44410.1"/>
    </source>
</evidence>
<evidence type="ECO:0000256" key="1">
    <source>
        <dbReference type="SAM" id="MobiDB-lite"/>
    </source>
</evidence>
<gene>
    <name evidence="2" type="ORF">SFRICE_015721</name>
</gene>
<feature type="region of interest" description="Disordered" evidence="1">
    <location>
        <begin position="23"/>
        <end position="76"/>
    </location>
</feature>